<comment type="caution">
    <text evidence="2">The sequence shown here is derived from an EMBL/GenBank/DDBJ whole genome shotgun (WGS) entry which is preliminary data.</text>
</comment>
<feature type="region of interest" description="Disordered" evidence="1">
    <location>
        <begin position="129"/>
        <end position="148"/>
    </location>
</feature>
<dbReference type="Proteomes" id="UP000770717">
    <property type="component" value="Unassembled WGS sequence"/>
</dbReference>
<evidence type="ECO:0000313" key="3">
    <source>
        <dbReference type="Proteomes" id="UP000770717"/>
    </source>
</evidence>
<accession>A0A8J6EFK5</accession>
<proteinExistence type="predicted"/>
<reference evidence="2" key="1">
    <citation type="thesis" date="2020" institute="ProQuest LLC" country="789 East Eisenhower Parkway, Ann Arbor, MI, USA">
        <title>Comparative Genomics and Chromosome Evolution.</title>
        <authorList>
            <person name="Mudd A.B."/>
        </authorList>
    </citation>
    <scope>NUCLEOTIDE SEQUENCE</scope>
    <source>
        <strain evidence="2">HN-11 Male</strain>
        <tissue evidence="2">Kidney and liver</tissue>
    </source>
</reference>
<evidence type="ECO:0000256" key="1">
    <source>
        <dbReference type="SAM" id="MobiDB-lite"/>
    </source>
</evidence>
<dbReference type="AlphaFoldDB" id="A0A8J6EFK5"/>
<name>A0A8J6EFK5_ELECQ</name>
<protein>
    <submittedName>
        <fullName evidence="2">Uncharacterized protein</fullName>
    </submittedName>
</protein>
<evidence type="ECO:0000313" key="2">
    <source>
        <dbReference type="EMBL" id="KAG9468252.1"/>
    </source>
</evidence>
<sequence length="167" mass="19001">MTERPYHTARRVGKQNICSLHCQDLNPEWDELKRHIRAPNRPRRPTPDWKMGRKWNLIPIYVRPDTSVNIVYSPGGHVVSSGGLVSDMMGRTAPMQEVITVSCANWSLNSWEQSDARQWTKCRRRGSAYPPLSSSCPGSGQDETPPQCTAGEQLSMWSFRFLKDKDG</sequence>
<keyword evidence="3" id="KW-1185">Reference proteome</keyword>
<gene>
    <name evidence="2" type="ORF">GDO78_023145</name>
</gene>
<organism evidence="2 3">
    <name type="scientific">Eleutherodactylus coqui</name>
    <name type="common">Puerto Rican coqui</name>
    <dbReference type="NCBI Taxonomy" id="57060"/>
    <lineage>
        <taxon>Eukaryota</taxon>
        <taxon>Metazoa</taxon>
        <taxon>Chordata</taxon>
        <taxon>Craniata</taxon>
        <taxon>Vertebrata</taxon>
        <taxon>Euteleostomi</taxon>
        <taxon>Amphibia</taxon>
        <taxon>Batrachia</taxon>
        <taxon>Anura</taxon>
        <taxon>Neobatrachia</taxon>
        <taxon>Hyloidea</taxon>
        <taxon>Eleutherodactylidae</taxon>
        <taxon>Eleutherodactylinae</taxon>
        <taxon>Eleutherodactylus</taxon>
        <taxon>Eleutherodactylus</taxon>
    </lineage>
</organism>
<feature type="compositionally biased region" description="Polar residues" evidence="1">
    <location>
        <begin position="132"/>
        <end position="148"/>
    </location>
</feature>
<dbReference type="EMBL" id="WNTK01000966">
    <property type="protein sequence ID" value="KAG9468252.1"/>
    <property type="molecule type" value="Genomic_DNA"/>
</dbReference>